<evidence type="ECO:0008006" key="4">
    <source>
        <dbReference type="Google" id="ProtNLM"/>
    </source>
</evidence>
<reference evidence="2" key="1">
    <citation type="submission" date="2017-08" db="EMBL/GenBank/DDBJ databases">
        <authorList>
            <person name="Polle J.E."/>
            <person name="Barry K."/>
            <person name="Cushman J."/>
            <person name="Schmutz J."/>
            <person name="Tran D."/>
            <person name="Hathwaick L.T."/>
            <person name="Yim W.C."/>
            <person name="Jenkins J."/>
            <person name="Mckie-Krisberg Z.M."/>
            <person name="Prochnik S."/>
            <person name="Lindquist E."/>
            <person name="Dockter R.B."/>
            <person name="Adam C."/>
            <person name="Molina H."/>
            <person name="Bunkerborg J."/>
            <person name="Jin E."/>
            <person name="Buchheim M."/>
            <person name="Magnuson J."/>
        </authorList>
    </citation>
    <scope>NUCLEOTIDE SEQUENCE</scope>
    <source>
        <strain evidence="2">CCAP 19/18</strain>
    </source>
</reference>
<evidence type="ECO:0000256" key="1">
    <source>
        <dbReference type="SAM" id="MobiDB-lite"/>
    </source>
</evidence>
<protein>
    <recommendedName>
        <fullName evidence="4">Encoded protein</fullName>
    </recommendedName>
</protein>
<name>A0ABQ7GYQ3_DUNSA</name>
<evidence type="ECO:0000313" key="2">
    <source>
        <dbReference type="EMBL" id="KAF5839741.1"/>
    </source>
</evidence>
<sequence length="258" mass="27463">MQGAVCSPATQLFRLSLYSSFRMLPHAVAHQMHGLPAFPSGGLLTPQPHAQRPATILAPCSPQGHTMSGLLNSIQCSRSSRRRRDPLHQLCPPMLSSFATSAAKEVADASPQGPGVTATAPPKPSSPLALVQQAGIQIPQYCCGCGVKLQQVDPEGSGYFIVPSRLVEMAEETLQGSSRDHEPDDDDDMLLGSSAEDPLQAEYEEALQGLASKRRARGARGAAVAEDEAFPVLGEEEEPPVPDILCQRCFSLKHSGCV</sequence>
<accession>A0ABQ7GYQ3</accession>
<dbReference type="EMBL" id="MU069534">
    <property type="protein sequence ID" value="KAF5839741.1"/>
    <property type="molecule type" value="Genomic_DNA"/>
</dbReference>
<dbReference type="Proteomes" id="UP000815325">
    <property type="component" value="Unassembled WGS sequence"/>
</dbReference>
<feature type="region of interest" description="Disordered" evidence="1">
    <location>
        <begin position="102"/>
        <end position="127"/>
    </location>
</feature>
<comment type="caution">
    <text evidence="2">The sequence shown here is derived from an EMBL/GenBank/DDBJ whole genome shotgun (WGS) entry which is preliminary data.</text>
</comment>
<keyword evidence="3" id="KW-1185">Reference proteome</keyword>
<proteinExistence type="predicted"/>
<evidence type="ECO:0000313" key="3">
    <source>
        <dbReference type="Proteomes" id="UP000815325"/>
    </source>
</evidence>
<feature type="region of interest" description="Disordered" evidence="1">
    <location>
        <begin position="173"/>
        <end position="193"/>
    </location>
</feature>
<gene>
    <name evidence="2" type="ORF">DUNSADRAFT_18743</name>
</gene>
<organism evidence="2 3">
    <name type="scientific">Dunaliella salina</name>
    <name type="common">Green alga</name>
    <name type="synonym">Protococcus salinus</name>
    <dbReference type="NCBI Taxonomy" id="3046"/>
    <lineage>
        <taxon>Eukaryota</taxon>
        <taxon>Viridiplantae</taxon>
        <taxon>Chlorophyta</taxon>
        <taxon>core chlorophytes</taxon>
        <taxon>Chlorophyceae</taxon>
        <taxon>CS clade</taxon>
        <taxon>Chlamydomonadales</taxon>
        <taxon>Dunaliellaceae</taxon>
        <taxon>Dunaliella</taxon>
    </lineage>
</organism>